<sequence>MGLNSVLKFFLPKDRVFFDLFENVADNLEIMGKKLKEIVAETDYDKRAALIKQVEDLEHKNDEVTHRIFTELGRNFITPFDREDIHYLASALDDIADYIYASAKKINFYRVNPNDIGISKFADLIEQGCIQVQTAVKELRNMKNVRSITDALVRVNSIENQADDVFDLSIERLFATEPDAKEVIKKREIYQVLELVTDKFEDAGNVIESIIIKYA</sequence>
<accession>A0A6I6GFI9</accession>
<dbReference type="PANTHER" id="PTHR37298:SF1">
    <property type="entry name" value="UPF0111 PROTEIN YKAA"/>
    <property type="match status" value="1"/>
</dbReference>
<dbReference type="InterPro" id="IPR018445">
    <property type="entry name" value="Put_Phosphate_transp_reg"/>
</dbReference>
<dbReference type="RefSeq" id="WP_157476649.1">
    <property type="nucleotide sequence ID" value="NZ_CP046566.1"/>
</dbReference>
<evidence type="ECO:0000313" key="2">
    <source>
        <dbReference type="EMBL" id="QGW27165.1"/>
    </source>
</evidence>
<proteinExistence type="inferred from homology"/>
<dbReference type="Gene3D" id="1.20.58.220">
    <property type="entry name" value="Phosphate transport system protein phou homolog 2, domain 2"/>
    <property type="match status" value="1"/>
</dbReference>
<dbReference type="InterPro" id="IPR052912">
    <property type="entry name" value="UPF0111_domain"/>
</dbReference>
<keyword evidence="3" id="KW-1185">Reference proteome</keyword>
<evidence type="ECO:0000313" key="3">
    <source>
        <dbReference type="Proteomes" id="UP000426027"/>
    </source>
</evidence>
<dbReference type="Proteomes" id="UP000426027">
    <property type="component" value="Chromosome"/>
</dbReference>
<dbReference type="PANTHER" id="PTHR37298">
    <property type="entry name" value="UPF0111 PROTEIN YKAA"/>
    <property type="match status" value="1"/>
</dbReference>
<dbReference type="EMBL" id="CP046566">
    <property type="protein sequence ID" value="QGW27165.1"/>
    <property type="molecule type" value="Genomic_DNA"/>
</dbReference>
<dbReference type="Pfam" id="PF01865">
    <property type="entry name" value="PhoU_div"/>
    <property type="match status" value="1"/>
</dbReference>
<comment type="similarity">
    <text evidence="1">Belongs to the UPF0111 family.</text>
</comment>
<dbReference type="KEGG" id="fls:GLV81_02755"/>
<gene>
    <name evidence="2" type="ORF">GLV81_02755</name>
</gene>
<dbReference type="InterPro" id="IPR038078">
    <property type="entry name" value="PhoU-like_sf"/>
</dbReference>
<dbReference type="AlphaFoldDB" id="A0A6I6GFI9"/>
<organism evidence="2 3">
    <name type="scientific">Phnomibacter ginsenosidimutans</name>
    <dbReference type="NCBI Taxonomy" id="2676868"/>
    <lineage>
        <taxon>Bacteria</taxon>
        <taxon>Pseudomonadati</taxon>
        <taxon>Bacteroidota</taxon>
        <taxon>Chitinophagia</taxon>
        <taxon>Chitinophagales</taxon>
        <taxon>Chitinophagaceae</taxon>
        <taxon>Phnomibacter</taxon>
    </lineage>
</organism>
<name>A0A6I6GFI9_9BACT</name>
<reference evidence="2 3" key="1">
    <citation type="submission" date="2019-11" db="EMBL/GenBank/DDBJ databases">
        <authorList>
            <person name="Im W.T."/>
        </authorList>
    </citation>
    <scope>NUCLEOTIDE SEQUENCE [LARGE SCALE GENOMIC DNA]</scope>
    <source>
        <strain evidence="2 3">SB-02</strain>
    </source>
</reference>
<evidence type="ECO:0000256" key="1">
    <source>
        <dbReference type="ARBA" id="ARBA00008591"/>
    </source>
</evidence>
<protein>
    <submittedName>
        <fullName evidence="2">DUF47 family protein</fullName>
    </submittedName>
</protein>